<evidence type="ECO:0000256" key="5">
    <source>
        <dbReference type="ARBA" id="ARBA00022692"/>
    </source>
</evidence>
<dbReference type="PROSITE" id="PS50928">
    <property type="entry name" value="ABC_TM1"/>
    <property type="match status" value="2"/>
</dbReference>
<evidence type="ECO:0000256" key="8">
    <source>
        <dbReference type="RuleBase" id="RU363032"/>
    </source>
</evidence>
<dbReference type="Pfam" id="PF00528">
    <property type="entry name" value="BPD_transp_1"/>
    <property type="match status" value="2"/>
</dbReference>
<comment type="subcellular location">
    <subcellularLocation>
        <location evidence="1">Cell inner membrane</location>
        <topology evidence="1">Multi-pass membrane protein</topology>
    </subcellularLocation>
    <subcellularLocation>
        <location evidence="8">Cell membrane</location>
        <topology evidence="8">Multi-pass membrane protein</topology>
    </subcellularLocation>
</comment>
<evidence type="ECO:0000313" key="11">
    <source>
        <dbReference type="Proteomes" id="UP000254925"/>
    </source>
</evidence>
<dbReference type="CDD" id="cd06261">
    <property type="entry name" value="TM_PBP2"/>
    <property type="match status" value="2"/>
</dbReference>
<reference evidence="10 11" key="1">
    <citation type="submission" date="2018-07" db="EMBL/GenBank/DDBJ databases">
        <title>Genomic Encyclopedia of Type Strains, Phase IV (KMG-IV): sequencing the most valuable type-strain genomes for metagenomic binning, comparative biology and taxonomic classification.</title>
        <authorList>
            <person name="Goeker M."/>
        </authorList>
    </citation>
    <scope>NUCLEOTIDE SEQUENCE [LARGE SCALE GENOMIC DNA]</scope>
    <source>
        <strain evidence="10 11">DSM 14364</strain>
    </source>
</reference>
<feature type="transmembrane region" description="Helical" evidence="8">
    <location>
        <begin position="532"/>
        <end position="554"/>
    </location>
</feature>
<evidence type="ECO:0000259" key="9">
    <source>
        <dbReference type="PROSITE" id="PS50928"/>
    </source>
</evidence>
<dbReference type="Gene3D" id="1.10.3720.10">
    <property type="entry name" value="MetI-like"/>
    <property type="match status" value="2"/>
</dbReference>
<dbReference type="AlphaFoldDB" id="A0A370HDL1"/>
<organism evidence="10 11">
    <name type="scientific">Microvirga subterranea</name>
    <dbReference type="NCBI Taxonomy" id="186651"/>
    <lineage>
        <taxon>Bacteria</taxon>
        <taxon>Pseudomonadati</taxon>
        <taxon>Pseudomonadota</taxon>
        <taxon>Alphaproteobacteria</taxon>
        <taxon>Hyphomicrobiales</taxon>
        <taxon>Methylobacteriaceae</taxon>
        <taxon>Microvirga</taxon>
    </lineage>
</organism>
<feature type="transmembrane region" description="Helical" evidence="8">
    <location>
        <begin position="398"/>
        <end position="420"/>
    </location>
</feature>
<keyword evidence="2 8" id="KW-0813">Transport</keyword>
<dbReference type="RefSeq" id="WP_114772222.1">
    <property type="nucleotide sequence ID" value="NZ_QQBB01000010.1"/>
</dbReference>
<dbReference type="PANTHER" id="PTHR43357:SF4">
    <property type="entry name" value="INNER MEMBRANE ABC TRANSPORTER PERMEASE PROTEIN YDCV"/>
    <property type="match status" value="1"/>
</dbReference>
<keyword evidence="4" id="KW-0997">Cell inner membrane</keyword>
<dbReference type="InterPro" id="IPR000515">
    <property type="entry name" value="MetI-like"/>
</dbReference>
<gene>
    <name evidence="10" type="ORF">DES45_11090</name>
</gene>
<dbReference type="PANTHER" id="PTHR43357">
    <property type="entry name" value="INNER MEMBRANE ABC TRANSPORTER PERMEASE PROTEIN YDCV"/>
    <property type="match status" value="1"/>
</dbReference>
<comment type="caution">
    <text evidence="10">The sequence shown here is derived from an EMBL/GenBank/DDBJ whole genome shotgun (WGS) entry which is preliminary data.</text>
</comment>
<dbReference type="SUPFAM" id="SSF161098">
    <property type="entry name" value="MetI-like"/>
    <property type="match status" value="2"/>
</dbReference>
<feature type="transmembrane region" description="Helical" evidence="8">
    <location>
        <begin position="364"/>
        <end position="386"/>
    </location>
</feature>
<feature type="transmembrane region" description="Helical" evidence="8">
    <location>
        <begin position="248"/>
        <end position="273"/>
    </location>
</feature>
<keyword evidence="6 8" id="KW-1133">Transmembrane helix</keyword>
<evidence type="ECO:0000256" key="2">
    <source>
        <dbReference type="ARBA" id="ARBA00022448"/>
    </source>
</evidence>
<dbReference type="InterPro" id="IPR035906">
    <property type="entry name" value="MetI-like_sf"/>
</dbReference>
<evidence type="ECO:0000256" key="6">
    <source>
        <dbReference type="ARBA" id="ARBA00022989"/>
    </source>
</evidence>
<evidence type="ECO:0000256" key="4">
    <source>
        <dbReference type="ARBA" id="ARBA00022519"/>
    </source>
</evidence>
<evidence type="ECO:0000256" key="3">
    <source>
        <dbReference type="ARBA" id="ARBA00022475"/>
    </source>
</evidence>
<evidence type="ECO:0000313" key="10">
    <source>
        <dbReference type="EMBL" id="RDI55145.1"/>
    </source>
</evidence>
<accession>A0A370HDL1</accession>
<feature type="transmembrane region" description="Helical" evidence="8">
    <location>
        <begin position="207"/>
        <end position="228"/>
    </location>
</feature>
<feature type="transmembrane region" description="Helical" evidence="8">
    <location>
        <begin position="306"/>
        <end position="329"/>
    </location>
</feature>
<feature type="transmembrane region" description="Helical" evidence="8">
    <location>
        <begin position="148"/>
        <end position="169"/>
    </location>
</feature>
<dbReference type="GO" id="GO:0005886">
    <property type="term" value="C:plasma membrane"/>
    <property type="evidence" value="ECO:0007669"/>
    <property type="project" value="UniProtKB-SubCell"/>
</dbReference>
<feature type="transmembrane region" description="Helical" evidence="8">
    <location>
        <begin position="105"/>
        <end position="128"/>
    </location>
</feature>
<feature type="transmembrane region" description="Helical" evidence="8">
    <location>
        <begin position="73"/>
        <end position="93"/>
    </location>
</feature>
<proteinExistence type="inferred from homology"/>
<evidence type="ECO:0000256" key="1">
    <source>
        <dbReference type="ARBA" id="ARBA00004429"/>
    </source>
</evidence>
<dbReference type="EMBL" id="QQBB01000010">
    <property type="protein sequence ID" value="RDI55145.1"/>
    <property type="molecule type" value="Genomic_DNA"/>
</dbReference>
<protein>
    <submittedName>
        <fullName evidence="10">Iron(III) transport system permease protein</fullName>
    </submittedName>
</protein>
<feature type="domain" description="ABC transmembrane type-1" evidence="9">
    <location>
        <begin position="360"/>
        <end position="558"/>
    </location>
</feature>
<keyword evidence="5 8" id="KW-0812">Transmembrane</keyword>
<dbReference type="GO" id="GO:0055085">
    <property type="term" value="P:transmembrane transport"/>
    <property type="evidence" value="ECO:0007669"/>
    <property type="project" value="InterPro"/>
</dbReference>
<dbReference type="Proteomes" id="UP000254925">
    <property type="component" value="Unassembled WGS sequence"/>
</dbReference>
<keyword evidence="3" id="KW-1003">Cell membrane</keyword>
<feature type="transmembrane region" description="Helical" evidence="8">
    <location>
        <begin position="432"/>
        <end position="450"/>
    </location>
</feature>
<comment type="similarity">
    <text evidence="8">Belongs to the binding-protein-dependent transport system permease family.</text>
</comment>
<dbReference type="OrthoDB" id="27542at2"/>
<evidence type="ECO:0000256" key="7">
    <source>
        <dbReference type="ARBA" id="ARBA00023136"/>
    </source>
</evidence>
<feature type="domain" description="ABC transmembrane type-1" evidence="9">
    <location>
        <begin position="66"/>
        <end position="274"/>
    </location>
</feature>
<sequence length="606" mass="62816">MRRDTRDRTFFQRGGFGLLALLAVLTFAFDILPAARLIGAALAPGGAFSPDNALSVITSRSAIRASVATLETALLSSLLALLIGGAMALVLGLTDARARRPASFLFVLSMMISPQVVALAFLSLAGPASPLLNALGLAPAAGTPNPMLGRGGIILVLGLHHAPLVYVVLSAGLRRIPGAVIEAARIDGSSPKRIVGTIVLPLLRPHLIGAALLAFVAGIGNFGIPALLGAPVNYLTLPVLIYRRLSSFGPGIIGDVAALGLLVAAVAGLCVALSHWLTREEAVQLEEDRPFEPFWRLGAGRRLAETGVWAVLAVALALPMLSLLTASLVPSYGMALTPVTATLDNFVEVLVRQDVTVRAFRNSFFYAGGAALALALLSIPLAYALVRRAGAARTIVPALLEIAYVLPGVVLAIACILLFLKPLPLVGVSLYATPWIIVFAYLARFLPVALKPAMAAMEQVELAQEEAAALDGARTFRRIADIVAPSLLPAAAAGGLMAFLLAFNELTVSALLWSAGTETIGVVLYNLEEAGLAAQASAIAVTSVVVITLAMLALDRLSARLPAGTLPWDCASASPVARAAAAAPMAPFVPERLAPVTAPHGQVVRG</sequence>
<name>A0A370HDL1_9HYPH</name>
<feature type="transmembrane region" description="Helical" evidence="8">
    <location>
        <begin position="482"/>
        <end position="503"/>
    </location>
</feature>
<keyword evidence="7 8" id="KW-0472">Membrane</keyword>
<keyword evidence="11" id="KW-1185">Reference proteome</keyword>